<keyword evidence="6 12" id="KW-0479">Metal-binding</keyword>
<dbReference type="Pfam" id="PF01807">
    <property type="entry name" value="Zn_ribbon_DnaG"/>
    <property type="match status" value="1"/>
</dbReference>
<dbReference type="NCBIfam" id="TIGR01391">
    <property type="entry name" value="dnaG"/>
    <property type="match status" value="1"/>
</dbReference>
<dbReference type="SMART" id="SM00493">
    <property type="entry name" value="TOPRIM"/>
    <property type="match status" value="1"/>
</dbReference>
<dbReference type="CDD" id="cd03364">
    <property type="entry name" value="TOPRIM_DnaG_primases"/>
    <property type="match status" value="1"/>
</dbReference>
<organism evidence="17 18">
    <name type="scientific">Candidatus Kryptonium thompsonii</name>
    <dbReference type="NCBI Taxonomy" id="1633631"/>
    <lineage>
        <taxon>Bacteria</taxon>
        <taxon>Pseudomonadati</taxon>
        <taxon>Candidatus Kryptoniota</taxon>
        <taxon>Candidatus Kryptonium</taxon>
    </lineage>
</organism>
<dbReference type="GO" id="GO:0003899">
    <property type="term" value="F:DNA-directed RNA polymerase activity"/>
    <property type="evidence" value="ECO:0007669"/>
    <property type="project" value="UniProtKB-UniRule"/>
</dbReference>
<accession>A0A0S4MS62</accession>
<dbReference type="GO" id="GO:0005737">
    <property type="term" value="C:cytoplasm"/>
    <property type="evidence" value="ECO:0007669"/>
    <property type="project" value="TreeGrafter"/>
</dbReference>
<accession>A0A0P1MFI4</accession>
<dbReference type="FunFam" id="3.90.580.10:FF:000001">
    <property type="entry name" value="DNA primase"/>
    <property type="match status" value="1"/>
</dbReference>
<keyword evidence="3 12" id="KW-0808">Transferase</keyword>
<keyword evidence="4 12" id="KW-0548">Nucleotidyltransferase</keyword>
<comment type="similarity">
    <text evidence="12 13">Belongs to the DnaG primase family.</text>
</comment>
<dbReference type="AlphaFoldDB" id="A0A0N7MS80"/>
<keyword evidence="8 12" id="KW-0862">Zinc</keyword>
<dbReference type="EC" id="2.7.7.101" evidence="12"/>
<sequence>MRIPEDKIEEIRSSVDIVDYINQFVSLKRVGKNYVGLCPFHAEKTPSFTVSPDKQLYHCFGCGAGGNVFNFIMQYEKVSFFEAVKRIAEFAGIELPKPERKDRWIETEFEELYEANRFAEEFFVKSLLKTSEGKRAMEYLYKRGVNDATIAKFGIGYSPDQWDALVQHAIKQGFSLELLEKVGVIIKKEDGSYYDRFRGRIIFPIFSITGRIIAFGGRRLKDDENIPKYINSPETKVYTKSKVLYGLYQGRDSIRKKGYAILVEGYMDCISLFQAGIENVVASGGTALTEEQVRLISNYTNTIYFIYDADSAGARAMMRGVDLILAQGIDVYIVNLPEGEDPDSFIKKYPVSEFDKLIENAVNFVEFKASTYQRLGKLDDPNVKVKAIRSIVESISKIPDALKRSVFIREISSKYKIPEQVLNAELEMAILRSGKETVKKEINSQAQTGSSVILKFKSIPAEEKDLAKILLEADDVVLRFVFEYIKLSDLTSDYVKAIYQKVREAFEKSREMKERQKVDIINDLLNEAESDDFRSFLTNVVLSKYEISYFWSLKDLSDEEDELEELWKAVDDVLTKFYLRKIQKIEQNLTEEIKKAEISGDEEKLSMLLSKKSDVGRKKNILSNRGFKDIIRKYLNSLNQV</sequence>
<dbReference type="InterPro" id="IPR013264">
    <property type="entry name" value="DNAG_N"/>
</dbReference>
<evidence type="ECO:0000256" key="12">
    <source>
        <dbReference type="HAMAP-Rule" id="MF_00974"/>
    </source>
</evidence>
<name>A0A0N7MS80_9BACT</name>
<dbReference type="Pfam" id="PF13155">
    <property type="entry name" value="Toprim_2"/>
    <property type="match status" value="1"/>
</dbReference>
<dbReference type="InterPro" id="IPR036977">
    <property type="entry name" value="DNA_primase_Znf_CHC2"/>
</dbReference>
<protein>
    <recommendedName>
        <fullName evidence="12 13">DNA primase</fullName>
        <ecNumber evidence="12">2.7.7.101</ecNumber>
    </recommendedName>
</protein>
<evidence type="ECO:0000256" key="7">
    <source>
        <dbReference type="ARBA" id="ARBA00022771"/>
    </source>
</evidence>
<comment type="function">
    <text evidence="12 13">RNA polymerase that catalyzes the synthesis of short RNA molecules used as primers for DNA polymerase during DNA replication.</text>
</comment>
<dbReference type="PANTHER" id="PTHR30313:SF2">
    <property type="entry name" value="DNA PRIMASE"/>
    <property type="match status" value="1"/>
</dbReference>
<dbReference type="InterPro" id="IPR037068">
    <property type="entry name" value="DNA_primase_core_N_sf"/>
</dbReference>
<keyword evidence="11 12" id="KW-0804">Transcription</keyword>
<dbReference type="FunFam" id="3.90.980.10:FF:000001">
    <property type="entry name" value="DNA primase"/>
    <property type="match status" value="1"/>
</dbReference>
<feature type="domain" description="Toprim" evidence="15">
    <location>
        <begin position="258"/>
        <end position="339"/>
    </location>
</feature>
<dbReference type="PANTHER" id="PTHR30313">
    <property type="entry name" value="DNA PRIMASE"/>
    <property type="match status" value="1"/>
</dbReference>
<dbReference type="GO" id="GO:0006269">
    <property type="term" value="P:DNA replication, synthesis of primer"/>
    <property type="evidence" value="ECO:0007669"/>
    <property type="project" value="UniProtKB-UniRule"/>
</dbReference>
<dbReference type="EMBL" id="FAOP01000002">
    <property type="protein sequence ID" value="CUU01577.1"/>
    <property type="molecule type" value="Genomic_DNA"/>
</dbReference>
<dbReference type="GO" id="GO:0000428">
    <property type="term" value="C:DNA-directed RNA polymerase complex"/>
    <property type="evidence" value="ECO:0007669"/>
    <property type="project" value="UniProtKB-KW"/>
</dbReference>
<evidence type="ECO:0000313" key="17">
    <source>
        <dbReference type="EMBL" id="CUU01577.1"/>
    </source>
</evidence>
<keyword evidence="19" id="KW-1185">Reference proteome</keyword>
<dbReference type="FunFam" id="3.40.1360.10:FF:000002">
    <property type="entry name" value="DNA primase"/>
    <property type="match status" value="1"/>
</dbReference>
<evidence type="ECO:0000256" key="8">
    <source>
        <dbReference type="ARBA" id="ARBA00022833"/>
    </source>
</evidence>
<gene>
    <name evidence="12" type="primary">dnaG</name>
    <name evidence="17" type="ORF">JGI4_00309</name>
    <name evidence="16" type="ORF">JGI8_00501</name>
</gene>
<evidence type="ECO:0000256" key="9">
    <source>
        <dbReference type="ARBA" id="ARBA00022842"/>
    </source>
</evidence>
<dbReference type="InterPro" id="IPR030846">
    <property type="entry name" value="DnaG_bac"/>
</dbReference>
<accession>A0A0P1MCE1</accession>
<comment type="domain">
    <text evidence="12">Contains an N-terminal zinc-binding domain, a central core domain that contains the primase activity, and a C-terminal DnaB-binding domain.</text>
</comment>
<dbReference type="Proteomes" id="UP000182200">
    <property type="component" value="Unassembled WGS sequence"/>
</dbReference>
<keyword evidence="10 12" id="KW-0238">DNA-binding</keyword>
<dbReference type="InterPro" id="IPR050219">
    <property type="entry name" value="DnaG_primase"/>
</dbReference>
<accession>A0A0P1P5H6</accession>
<accession>A0A0N7MRP6</accession>
<dbReference type="GO" id="GO:0008270">
    <property type="term" value="F:zinc ion binding"/>
    <property type="evidence" value="ECO:0007669"/>
    <property type="project" value="UniProtKB-UniRule"/>
</dbReference>
<dbReference type="InterPro" id="IPR019475">
    <property type="entry name" value="DNA_primase_DnaB-bd"/>
</dbReference>
<evidence type="ECO:0000256" key="2">
    <source>
        <dbReference type="ARBA" id="ARBA00022515"/>
    </source>
</evidence>
<dbReference type="RefSeq" id="WP_141653964.1">
    <property type="nucleotide sequence ID" value="NZ_CZVI01000004.1"/>
</dbReference>
<evidence type="ECO:0000256" key="13">
    <source>
        <dbReference type="PIRNR" id="PIRNR002811"/>
    </source>
</evidence>
<dbReference type="Pfam" id="PF10410">
    <property type="entry name" value="DnaB_bind"/>
    <property type="match status" value="1"/>
</dbReference>
<accession>A0A0P1LFX7</accession>
<accession>A0A0P1LKJ9</accession>
<dbReference type="InterPro" id="IPR002694">
    <property type="entry name" value="Znf_CHC2"/>
</dbReference>
<evidence type="ECO:0000313" key="19">
    <source>
        <dbReference type="Proteomes" id="UP000182200"/>
    </source>
</evidence>
<proteinExistence type="inferred from homology"/>
<keyword evidence="1 12" id="KW-0240">DNA-directed RNA polymerase</keyword>
<dbReference type="EMBL" id="CZVI01000004">
    <property type="protein sequence ID" value="CUS81314.1"/>
    <property type="molecule type" value="Genomic_DNA"/>
</dbReference>
<accession>A0A0N7MS80</accession>
<keyword evidence="7 12" id="KW-0863">Zinc-finger</keyword>
<reference evidence="17 18" key="2">
    <citation type="submission" date="2015-11" db="EMBL/GenBank/DDBJ databases">
        <authorList>
            <person name="Zhang Y."/>
            <person name="Guo Z."/>
        </authorList>
    </citation>
    <scope>NUCLEOTIDE SEQUENCE [LARGE SCALE GENOMIC DNA]</scope>
    <source>
        <strain evidence="17">JGI-4</strain>
    </source>
</reference>
<keyword evidence="2 12" id="KW-0639">Primosome</keyword>
<comment type="subunit">
    <text evidence="12">Monomer. Interacts with DnaB.</text>
</comment>
<dbReference type="Gene3D" id="3.90.980.10">
    <property type="entry name" value="DNA primase, catalytic core, N-terminal domain"/>
    <property type="match status" value="1"/>
</dbReference>
<reference evidence="16 19" key="1">
    <citation type="submission" date="2015-11" db="EMBL/GenBank/DDBJ databases">
        <authorList>
            <person name="Varghese N."/>
        </authorList>
    </citation>
    <scope>NUCLEOTIDE SEQUENCE [LARGE SCALE GENOMIC DNA]</scope>
    <source>
        <strain evidence="16 19">JGI-8</strain>
    </source>
</reference>
<dbReference type="Gene3D" id="3.90.580.10">
    <property type="entry name" value="Zinc finger, CHC2-type domain"/>
    <property type="match status" value="1"/>
</dbReference>
<evidence type="ECO:0000256" key="6">
    <source>
        <dbReference type="ARBA" id="ARBA00022723"/>
    </source>
</evidence>
<evidence type="ECO:0000313" key="16">
    <source>
        <dbReference type="EMBL" id="CUS81314.1"/>
    </source>
</evidence>
<dbReference type="GO" id="GO:0003677">
    <property type="term" value="F:DNA binding"/>
    <property type="evidence" value="ECO:0007669"/>
    <property type="project" value="UniProtKB-KW"/>
</dbReference>
<evidence type="ECO:0000259" key="15">
    <source>
        <dbReference type="PROSITE" id="PS50880"/>
    </source>
</evidence>
<keyword evidence="5 12" id="KW-0235">DNA replication</keyword>
<evidence type="ECO:0000256" key="14">
    <source>
        <dbReference type="PIRSR" id="PIRSR002811-1"/>
    </source>
</evidence>
<evidence type="ECO:0000256" key="4">
    <source>
        <dbReference type="ARBA" id="ARBA00022695"/>
    </source>
</evidence>
<dbReference type="STRING" id="1633631.GCA_001442925_00311"/>
<dbReference type="Pfam" id="PF08275">
    <property type="entry name" value="DNAG_N"/>
    <property type="match status" value="1"/>
</dbReference>
<evidence type="ECO:0000256" key="1">
    <source>
        <dbReference type="ARBA" id="ARBA00022478"/>
    </source>
</evidence>
<evidence type="ECO:0000313" key="18">
    <source>
        <dbReference type="Proteomes" id="UP000182011"/>
    </source>
</evidence>
<evidence type="ECO:0000256" key="11">
    <source>
        <dbReference type="ARBA" id="ARBA00023163"/>
    </source>
</evidence>
<accession>A0A0P1LIN1</accession>
<comment type="catalytic activity">
    <reaction evidence="12">
        <text>ssDNA + n NTP = ssDNA/pppN(pN)n-1 hybrid + (n-1) diphosphate.</text>
        <dbReference type="EC" id="2.7.7.101"/>
    </reaction>
</comment>
<dbReference type="PIRSF" id="PIRSF002811">
    <property type="entry name" value="DnaG"/>
    <property type="match status" value="1"/>
</dbReference>
<dbReference type="GO" id="GO:1990077">
    <property type="term" value="C:primosome complex"/>
    <property type="evidence" value="ECO:0007669"/>
    <property type="project" value="UniProtKB-KW"/>
</dbReference>
<dbReference type="InterPro" id="IPR006295">
    <property type="entry name" value="DNA_primase_DnaG"/>
</dbReference>
<dbReference type="InterPro" id="IPR034151">
    <property type="entry name" value="TOPRIM_DnaG_bac"/>
</dbReference>
<comment type="cofactor">
    <cofactor evidence="12 13 14">
        <name>Zn(2+)</name>
        <dbReference type="ChEBI" id="CHEBI:29105"/>
    </cofactor>
    <text evidence="12 13 14">Binds 1 zinc ion per monomer.</text>
</comment>
<dbReference type="SUPFAM" id="SSF56731">
    <property type="entry name" value="DNA primase core"/>
    <property type="match status" value="1"/>
</dbReference>
<dbReference type="HAMAP" id="MF_00974">
    <property type="entry name" value="DNA_primase_DnaG"/>
    <property type="match status" value="1"/>
</dbReference>
<keyword evidence="9" id="KW-0460">Magnesium</keyword>
<dbReference type="InterPro" id="IPR006171">
    <property type="entry name" value="TOPRIM_dom"/>
</dbReference>
<feature type="zinc finger region" description="CHC2-type" evidence="12 14">
    <location>
        <begin position="38"/>
        <end position="62"/>
    </location>
</feature>
<evidence type="ECO:0000256" key="10">
    <source>
        <dbReference type="ARBA" id="ARBA00023125"/>
    </source>
</evidence>
<evidence type="ECO:0000256" key="3">
    <source>
        <dbReference type="ARBA" id="ARBA00022679"/>
    </source>
</evidence>
<evidence type="ECO:0000256" key="5">
    <source>
        <dbReference type="ARBA" id="ARBA00022705"/>
    </source>
</evidence>
<dbReference type="OrthoDB" id="9803773at2"/>
<dbReference type="SMART" id="SM00400">
    <property type="entry name" value="ZnF_CHCC"/>
    <property type="match status" value="1"/>
</dbReference>
<dbReference type="SUPFAM" id="SSF57783">
    <property type="entry name" value="Zinc beta-ribbon"/>
    <property type="match status" value="1"/>
</dbReference>
<dbReference type="Gene3D" id="3.40.1360.10">
    <property type="match status" value="1"/>
</dbReference>
<dbReference type="PROSITE" id="PS50880">
    <property type="entry name" value="TOPRIM"/>
    <property type="match status" value="1"/>
</dbReference>
<dbReference type="Proteomes" id="UP000182011">
    <property type="component" value="Unassembled WGS sequence"/>
</dbReference>